<keyword evidence="4" id="KW-1185">Reference proteome</keyword>
<evidence type="ECO:0000256" key="2">
    <source>
        <dbReference type="HAMAP-Rule" id="MF_00795"/>
    </source>
</evidence>
<dbReference type="GO" id="GO:0005737">
    <property type="term" value="C:cytoplasm"/>
    <property type="evidence" value="ECO:0007669"/>
    <property type="project" value="UniProtKB-SubCell"/>
</dbReference>
<dbReference type="RefSeq" id="WP_060793909.1">
    <property type="nucleotide sequence ID" value="NZ_KQ956568.1"/>
</dbReference>
<proteinExistence type="inferred from homology"/>
<dbReference type="AlphaFoldDB" id="A0A133NA78"/>
<dbReference type="GO" id="GO:0005507">
    <property type="term" value="F:copper ion binding"/>
    <property type="evidence" value="ECO:0007669"/>
    <property type="project" value="TreeGrafter"/>
</dbReference>
<comment type="similarity">
    <text evidence="1 2">Belongs to the CutC family.</text>
</comment>
<dbReference type="Pfam" id="PF03932">
    <property type="entry name" value="CutC"/>
    <property type="match status" value="1"/>
</dbReference>
<comment type="subcellular location">
    <subcellularLocation>
        <location evidence="2">Cytoplasm</location>
    </subcellularLocation>
</comment>
<dbReference type="PANTHER" id="PTHR12598:SF0">
    <property type="entry name" value="COPPER HOMEOSTASIS PROTEIN CUTC HOMOLOG"/>
    <property type="match status" value="1"/>
</dbReference>
<accession>A0A133NA78</accession>
<dbReference type="SUPFAM" id="SSF110395">
    <property type="entry name" value="CutC-like"/>
    <property type="match status" value="1"/>
</dbReference>
<comment type="caution">
    <text evidence="3">The sequence shown here is derived from an EMBL/GenBank/DDBJ whole genome shotgun (WGS) entry which is preliminary data.</text>
</comment>
<dbReference type="PATRIC" id="fig|134605.3.peg.1627"/>
<dbReference type="InterPro" id="IPR036822">
    <property type="entry name" value="CutC-like_dom_sf"/>
</dbReference>
<evidence type="ECO:0000256" key="1">
    <source>
        <dbReference type="ARBA" id="ARBA00007768"/>
    </source>
</evidence>
<evidence type="ECO:0000313" key="4">
    <source>
        <dbReference type="Proteomes" id="UP000070617"/>
    </source>
</evidence>
<name>A0A133NA78_9FUSO</name>
<keyword evidence="2" id="KW-0963">Cytoplasm</keyword>
<dbReference type="STRING" id="134605.HMPREF3206_01648"/>
<sequence length="204" mass="22467">MIKEACVGSIQEAILAEKNGANRIELCDNLIEGGTTPSYGCMKVALKSLNIPIFPMIRPRGGNFCYTKEEIETMKEDILMAKKLGIPGVVFGALTSNGELDIPNLQYLMEAAKPMQTTFHKAIDEMNFPLKAIPQLIGLGFDRILTSGKKEKALEGVELLNEMIEVANEKIIIVAAGKVNFENIEECSSKIHTNEFHGKQIVKL</sequence>
<dbReference type="Gene3D" id="3.20.20.380">
    <property type="entry name" value="Copper homeostasis (CutC) domain"/>
    <property type="match status" value="1"/>
</dbReference>
<comment type="caution">
    <text evidence="2">Once thought to be involved in copper homeostasis, experiments in E.coli have shown this is not the case.</text>
</comment>
<dbReference type="EMBL" id="LRPX01000083">
    <property type="protein sequence ID" value="KXA13190.1"/>
    <property type="molecule type" value="Genomic_DNA"/>
</dbReference>
<protein>
    <recommendedName>
        <fullName evidence="2">PF03932 family protein CutC</fullName>
    </recommendedName>
</protein>
<evidence type="ECO:0000313" key="3">
    <source>
        <dbReference type="EMBL" id="KXA13190.1"/>
    </source>
</evidence>
<reference evidence="4" key="1">
    <citation type="submission" date="2016-01" db="EMBL/GenBank/DDBJ databases">
        <authorList>
            <person name="Mitreva M."/>
            <person name="Pepin K.H."/>
            <person name="Mihindukulasuriya K.A."/>
            <person name="Fulton R."/>
            <person name="Fronick C."/>
            <person name="O'Laughlin M."/>
            <person name="Miner T."/>
            <person name="Herter B."/>
            <person name="Rosa B.A."/>
            <person name="Cordes M."/>
            <person name="Tomlinson C."/>
            <person name="Wollam A."/>
            <person name="Palsikar V.B."/>
            <person name="Mardis E.R."/>
            <person name="Wilson R.K."/>
        </authorList>
    </citation>
    <scope>NUCLEOTIDE SEQUENCE [LARGE SCALE GENOMIC DNA]</scope>
    <source>
        <strain evidence="4">CMW8396</strain>
    </source>
</reference>
<organism evidence="3 4">
    <name type="scientific">Fusobacterium equinum</name>
    <dbReference type="NCBI Taxonomy" id="134605"/>
    <lineage>
        <taxon>Bacteria</taxon>
        <taxon>Fusobacteriati</taxon>
        <taxon>Fusobacteriota</taxon>
        <taxon>Fusobacteriia</taxon>
        <taxon>Fusobacteriales</taxon>
        <taxon>Fusobacteriaceae</taxon>
        <taxon>Fusobacterium</taxon>
    </lineage>
</organism>
<dbReference type="InterPro" id="IPR005627">
    <property type="entry name" value="CutC-like"/>
</dbReference>
<dbReference type="HAMAP" id="MF_00795">
    <property type="entry name" value="CutC"/>
    <property type="match status" value="1"/>
</dbReference>
<dbReference type="PANTHER" id="PTHR12598">
    <property type="entry name" value="COPPER HOMEOSTASIS PROTEIN CUTC"/>
    <property type="match status" value="1"/>
</dbReference>
<dbReference type="Proteomes" id="UP000070617">
    <property type="component" value="Unassembled WGS sequence"/>
</dbReference>
<gene>
    <name evidence="2" type="primary">cutC</name>
    <name evidence="3" type="ORF">HMPREF3206_01648</name>
</gene>